<reference evidence="4" key="1">
    <citation type="submission" date="2022-11" db="EMBL/GenBank/DDBJ databases">
        <title>Centuries of genome instability and evolution in soft-shell clam transmissible cancer (bioRxiv).</title>
        <authorList>
            <person name="Hart S.F.M."/>
            <person name="Yonemitsu M.A."/>
            <person name="Giersch R.M."/>
            <person name="Beal B.F."/>
            <person name="Arriagada G."/>
            <person name="Davis B.W."/>
            <person name="Ostrander E.A."/>
            <person name="Goff S.P."/>
            <person name="Metzger M.J."/>
        </authorList>
    </citation>
    <scope>NUCLEOTIDE SEQUENCE</scope>
    <source>
        <strain evidence="4">MELC-2E11</strain>
        <tissue evidence="4">Siphon/mantle</tissue>
    </source>
</reference>
<dbReference type="PROSITE" id="PS50005">
    <property type="entry name" value="TPR"/>
    <property type="match status" value="1"/>
</dbReference>
<keyword evidence="1" id="KW-0677">Repeat</keyword>
<evidence type="ECO:0000256" key="2">
    <source>
        <dbReference type="ARBA" id="ARBA00022803"/>
    </source>
</evidence>
<feature type="repeat" description="TPR" evidence="3">
    <location>
        <begin position="340"/>
        <end position="373"/>
    </location>
</feature>
<evidence type="ECO:0000256" key="1">
    <source>
        <dbReference type="ARBA" id="ARBA00022737"/>
    </source>
</evidence>
<evidence type="ECO:0000313" key="5">
    <source>
        <dbReference type="Proteomes" id="UP001164746"/>
    </source>
</evidence>
<dbReference type="SUPFAM" id="SSF48452">
    <property type="entry name" value="TPR-like"/>
    <property type="match status" value="1"/>
</dbReference>
<protein>
    <submittedName>
        <fullName evidence="4">Uncharacterized protein</fullName>
    </submittedName>
</protein>
<dbReference type="PANTHER" id="PTHR44943:SF8">
    <property type="entry name" value="TPR REPEAT-CONTAINING PROTEIN MJ0263"/>
    <property type="match status" value="1"/>
</dbReference>
<dbReference type="InterPro" id="IPR019734">
    <property type="entry name" value="TPR_rpt"/>
</dbReference>
<dbReference type="InterPro" id="IPR051685">
    <property type="entry name" value="Ycf3/AcsC/BcsC/TPR_MFPF"/>
</dbReference>
<gene>
    <name evidence="4" type="ORF">MAR_023911</name>
</gene>
<dbReference type="Gene3D" id="3.40.50.1110">
    <property type="entry name" value="SGNH hydrolase"/>
    <property type="match status" value="1"/>
</dbReference>
<keyword evidence="2 3" id="KW-0802">TPR repeat</keyword>
<dbReference type="Proteomes" id="UP001164746">
    <property type="component" value="Chromosome 3"/>
</dbReference>
<proteinExistence type="predicted"/>
<evidence type="ECO:0000256" key="3">
    <source>
        <dbReference type="PROSITE-ProRule" id="PRU00339"/>
    </source>
</evidence>
<dbReference type="SMART" id="SM00028">
    <property type="entry name" value="TPR"/>
    <property type="match status" value="3"/>
</dbReference>
<accession>A0ABY7DTV7</accession>
<name>A0ABY7DTV7_MYAAR</name>
<sequence>MKFYLHCNEPEVTTVFNWDLEDLTVQNAVDNFQTKLNETTPELKVTVVRDCHGKNVSFTKKLSDAVSKTKNDLFVIVSKTADIGDDGHEIERCHIVEKQGSSTCKSLHQTNGESNDLKTKDKNIIEQSSTQQKLNAAVIHMGNERYRKAIEIYVEILKQEGANRSAHEGLIDAYLRADRYKEANVALKKAFKVYPNDLVFLRLAGEAYIGCKDGEAAVEMLMKCAKLARYEGGMGKGSKQDLQVLMAKAYLIKDEKDMAITILQGVLRENMGHDDALTEYASLLFPIGTGQAEEAVSVILGVLARKPNDKRAREVFAKMMSEKSGMKVLRQVASGVFLDSAALVFLGSCLRDHSVLKESLELFEEALKVDPKNPSIALIYIHTLELVNTPSKIFEVVTAFLNGYGSKCLGNVPCSLFHRYFTSVVSLIGNETLQDIDTLEHLFVDSFDISDDKQYEHVYSEDERYFLAILFTTVKVMYVLGNLDLLKPLLNVLEPLYLGRELHKTNIRNEAAYFNCINEGMKLFPFIPAVKKVPEEEYVYLLGDSHCIPAAWRQIQIQDRSTMIKPALSTGTKIWHLRQESTFYPKANFISAVDNIPYDSTVIVCFGEIDCREALLKCWEKARYDRIEDGMDTIITIYVRVLKELQAKRGWKILVHPVMPVLDVTRPIVMQFNRILATRLLAEPALYWLNFVNELLTEDGQALKPEFTFDGTHANPSYVQLLAESLSQNYFIALGKSSKRGQTEFG</sequence>
<dbReference type="Gene3D" id="1.25.40.10">
    <property type="entry name" value="Tetratricopeptide repeat domain"/>
    <property type="match status" value="1"/>
</dbReference>
<dbReference type="InterPro" id="IPR011990">
    <property type="entry name" value="TPR-like_helical_dom_sf"/>
</dbReference>
<dbReference type="PANTHER" id="PTHR44943">
    <property type="entry name" value="CELLULOSE SYNTHASE OPERON PROTEIN C"/>
    <property type="match status" value="1"/>
</dbReference>
<dbReference type="InterPro" id="IPR036514">
    <property type="entry name" value="SGNH_hydro_sf"/>
</dbReference>
<evidence type="ECO:0000313" key="4">
    <source>
        <dbReference type="EMBL" id="WAQ99538.1"/>
    </source>
</evidence>
<keyword evidence="5" id="KW-1185">Reference proteome</keyword>
<dbReference type="EMBL" id="CP111014">
    <property type="protein sequence ID" value="WAQ99538.1"/>
    <property type="molecule type" value="Genomic_DNA"/>
</dbReference>
<organism evidence="4 5">
    <name type="scientific">Mya arenaria</name>
    <name type="common">Soft-shell clam</name>
    <dbReference type="NCBI Taxonomy" id="6604"/>
    <lineage>
        <taxon>Eukaryota</taxon>
        <taxon>Metazoa</taxon>
        <taxon>Spiralia</taxon>
        <taxon>Lophotrochozoa</taxon>
        <taxon>Mollusca</taxon>
        <taxon>Bivalvia</taxon>
        <taxon>Autobranchia</taxon>
        <taxon>Heteroconchia</taxon>
        <taxon>Euheterodonta</taxon>
        <taxon>Imparidentia</taxon>
        <taxon>Neoheterodontei</taxon>
        <taxon>Myida</taxon>
        <taxon>Myoidea</taxon>
        <taxon>Myidae</taxon>
        <taxon>Mya</taxon>
    </lineage>
</organism>
<dbReference type="SUPFAM" id="SSF52266">
    <property type="entry name" value="SGNH hydrolase"/>
    <property type="match status" value="1"/>
</dbReference>